<evidence type="ECO:0000259" key="4">
    <source>
        <dbReference type="PROSITE" id="PS51473"/>
    </source>
</evidence>
<dbReference type="EMBL" id="JADGMS010000011">
    <property type="protein sequence ID" value="KAF9672190.1"/>
    <property type="molecule type" value="Genomic_DNA"/>
</dbReference>
<keyword evidence="1 3" id="KW-0732">Signal</keyword>
<dbReference type="OrthoDB" id="1746850at2759"/>
<dbReference type="InterPro" id="IPR002902">
    <property type="entry name" value="GNK2"/>
</dbReference>
<dbReference type="AlphaFoldDB" id="A0A835JSH6"/>
<proteinExistence type="predicted"/>
<evidence type="ECO:0000256" key="1">
    <source>
        <dbReference type="ARBA" id="ARBA00022729"/>
    </source>
</evidence>
<feature type="signal peptide" evidence="3">
    <location>
        <begin position="1"/>
        <end position="24"/>
    </location>
</feature>
<dbReference type="CDD" id="cd23509">
    <property type="entry name" value="Gnk2-like"/>
    <property type="match status" value="1"/>
</dbReference>
<name>A0A835JSH6_9ROSI</name>
<feature type="domain" description="Gnk2-homologous" evidence="4">
    <location>
        <begin position="30"/>
        <end position="104"/>
    </location>
</feature>
<evidence type="ECO:0000313" key="5">
    <source>
        <dbReference type="EMBL" id="KAF9672190.1"/>
    </source>
</evidence>
<keyword evidence="6" id="KW-1185">Reference proteome</keyword>
<dbReference type="PROSITE" id="PS51473">
    <property type="entry name" value="GNK2"/>
    <property type="match status" value="1"/>
</dbReference>
<gene>
    <name evidence="5" type="ORF">SADUNF_Sadunf11G0014900</name>
</gene>
<evidence type="ECO:0000313" key="6">
    <source>
        <dbReference type="Proteomes" id="UP000657918"/>
    </source>
</evidence>
<organism evidence="5 6">
    <name type="scientific">Salix dunnii</name>
    <dbReference type="NCBI Taxonomy" id="1413687"/>
    <lineage>
        <taxon>Eukaryota</taxon>
        <taxon>Viridiplantae</taxon>
        <taxon>Streptophyta</taxon>
        <taxon>Embryophyta</taxon>
        <taxon>Tracheophyta</taxon>
        <taxon>Spermatophyta</taxon>
        <taxon>Magnoliopsida</taxon>
        <taxon>eudicotyledons</taxon>
        <taxon>Gunneridae</taxon>
        <taxon>Pentapetalae</taxon>
        <taxon>rosids</taxon>
        <taxon>fabids</taxon>
        <taxon>Malpighiales</taxon>
        <taxon>Salicaceae</taxon>
        <taxon>Saliceae</taxon>
        <taxon>Salix</taxon>
    </lineage>
</organism>
<dbReference type="PANTHER" id="PTHR32099">
    <property type="entry name" value="CYSTEINE-RICH REPEAT SECRETORY PROTEIN"/>
    <property type="match status" value="1"/>
</dbReference>
<dbReference type="Pfam" id="PF01657">
    <property type="entry name" value="Stress-antifung"/>
    <property type="match status" value="1"/>
</dbReference>
<evidence type="ECO:0000256" key="3">
    <source>
        <dbReference type="SAM" id="SignalP"/>
    </source>
</evidence>
<sequence>MDSSKLVLLLSLLYILQLQPSLSAAQPSFNHYNCNWINVGNYTANSTYQRNLNSLLSSLASDTQIDYGFYNLSVGEFPDRVNAIALCRGDVNVDVCRSCVNDST</sequence>
<keyword evidence="2" id="KW-0677">Repeat</keyword>
<evidence type="ECO:0000256" key="2">
    <source>
        <dbReference type="ARBA" id="ARBA00022737"/>
    </source>
</evidence>
<dbReference type="PANTHER" id="PTHR32099:SF51">
    <property type="entry name" value="CYSTEINE-RICH RECEPTOR-LIKE PROTEIN KINASE 25 ISOFORM X1"/>
    <property type="match status" value="1"/>
</dbReference>
<protein>
    <recommendedName>
        <fullName evidence="4">Gnk2-homologous domain-containing protein</fullName>
    </recommendedName>
</protein>
<reference evidence="5 6" key="1">
    <citation type="submission" date="2020-10" db="EMBL/GenBank/DDBJ databases">
        <title>Plant Genome Project.</title>
        <authorList>
            <person name="Zhang R.-G."/>
        </authorList>
    </citation>
    <scope>NUCLEOTIDE SEQUENCE [LARGE SCALE GENOMIC DNA]</scope>
    <source>
        <strain evidence="5">FAFU-HL-1</strain>
        <tissue evidence="5">Leaf</tissue>
    </source>
</reference>
<feature type="chain" id="PRO_5032557090" description="Gnk2-homologous domain-containing protein" evidence="3">
    <location>
        <begin position="25"/>
        <end position="104"/>
    </location>
</feature>
<accession>A0A835JSH6</accession>
<comment type="caution">
    <text evidence="5">The sequence shown here is derived from an EMBL/GenBank/DDBJ whole genome shotgun (WGS) entry which is preliminary data.</text>
</comment>
<dbReference type="InterPro" id="IPR038408">
    <property type="entry name" value="GNK2_sf"/>
</dbReference>
<dbReference type="Proteomes" id="UP000657918">
    <property type="component" value="Chromosome 11"/>
</dbReference>
<dbReference type="Gene3D" id="3.30.430.20">
    <property type="entry name" value="Gnk2 domain, C-X8-C-X2-C motif"/>
    <property type="match status" value="1"/>
</dbReference>